<evidence type="ECO:0000313" key="2">
    <source>
        <dbReference type="Proteomes" id="UP000604341"/>
    </source>
</evidence>
<evidence type="ECO:0000313" key="1">
    <source>
        <dbReference type="EMBL" id="GGK97210.1"/>
    </source>
</evidence>
<proteinExistence type="predicted"/>
<organism evidence="1 2">
    <name type="scientific">Deinococcus radiotolerans</name>
    <dbReference type="NCBI Taxonomy" id="1309407"/>
    <lineage>
        <taxon>Bacteria</taxon>
        <taxon>Thermotogati</taxon>
        <taxon>Deinococcota</taxon>
        <taxon>Deinococci</taxon>
        <taxon>Deinococcales</taxon>
        <taxon>Deinococcaceae</taxon>
        <taxon>Deinococcus</taxon>
    </lineage>
</organism>
<dbReference type="SUPFAM" id="SSF52540">
    <property type="entry name" value="P-loop containing nucleoside triphosphate hydrolases"/>
    <property type="match status" value="1"/>
</dbReference>
<dbReference type="InterPro" id="IPR011990">
    <property type="entry name" value="TPR-like_helical_dom_sf"/>
</dbReference>
<reference evidence="2" key="1">
    <citation type="journal article" date="2019" name="Int. J. Syst. Evol. Microbiol.">
        <title>The Global Catalogue of Microorganisms (GCM) 10K type strain sequencing project: providing services to taxonomists for standard genome sequencing and annotation.</title>
        <authorList>
            <consortium name="The Broad Institute Genomics Platform"/>
            <consortium name="The Broad Institute Genome Sequencing Center for Infectious Disease"/>
            <person name="Wu L."/>
            <person name="Ma J."/>
        </authorList>
    </citation>
    <scope>NUCLEOTIDE SEQUENCE [LARGE SCALE GENOMIC DNA]</scope>
    <source>
        <strain evidence="2">JCM 19173</strain>
    </source>
</reference>
<dbReference type="EMBL" id="BMPE01000002">
    <property type="protein sequence ID" value="GGK97210.1"/>
    <property type="molecule type" value="Genomic_DNA"/>
</dbReference>
<dbReference type="Gene3D" id="1.25.40.10">
    <property type="entry name" value="Tetratricopeptide repeat domain"/>
    <property type="match status" value="1"/>
</dbReference>
<sequence>MTELDLAGLRAALRRLAVRRGGLVAGVVGPPGAGKTWAVRALRRDLNVRSAELHAATPPAGVVAALPAGARGPAWLEGARRRLQAGELPPQETADLVAALLGAAAPFALHIEDLHDAPPDAQAWWVSVAAQLARTPGAALIVTSRAALPVPFETVTVPPLGPAEVAALLTAELGLPVPDAAARWVWAQARGHPLFTQAYLRLLAAQGALWNDGRSWHWRAPPQALVPGGVEALITGVLRGAPLTEGARRAWQVGALLPPGTPAAAWQRAAGVPGGAWTGVLAELDRAGLTVRGEPAHPLYREVEAAGLDPAVRAALSDGAARALRDSDPLLASGLVRDARWPAQEARALLEAGAAAALAAGLPRAAAERLAWAADLTGGADRAALALRAARAWQDVDPARAERLAGEARLVWPDHPEATFVQAGALAQLGEEDRAAQLLAALPVPPDPPARGAWLAGQVAWLSGLHRYPALLELWAAHGDAQEWVGPATWAQVARALEFTGDARAGLALLDEALRRSPPGDRAAQDAAQAAGRELLWARCRVRYALGELPGALADASALADLAGRQGALGVRARALSGRATIRDTLGEYAAARADAQEALDLFAQLGAAREFAQQQTRLACLLLEYGEYDRAEALLQEGRAALRRADATHFLALSEMNLAYLALERALPGAAAAAVTYADAGVAAARRSGSPLVTAQTLGVAARAHAAAGDGARALALAREGLAALPDADSHDGAWATWALGFALEASGDHAGALSAFVAAQSALEARDLPLWAARLGLEADRLRGDAAAAQAKRARFAALDLRSWVHVTDRYFPPQAAPSPDRPGAEVRVLGPLRVVRGGALVTVRGGRVQELVLRLLDAQLSGEGPVSALALQAALYPQLPDAQAGAALHQLVYRTRALLGPGTLLLEGDGYALGPLVRSDAAEFLRSGDPDLWVGPLPGGAGGLLERLHGAARRDLAALCARDPARGARLGRLLLRHDPLDEPVLRVTVAALRALGRPREEAALRRELRAAHAEVQLPWPT</sequence>
<keyword evidence="2" id="KW-1185">Reference proteome</keyword>
<name>A0ABQ2FHT1_9DEIO</name>
<dbReference type="RefSeq" id="WP_189068322.1">
    <property type="nucleotide sequence ID" value="NZ_BMPE01000002.1"/>
</dbReference>
<dbReference type="SUPFAM" id="SSF48452">
    <property type="entry name" value="TPR-like"/>
    <property type="match status" value="1"/>
</dbReference>
<gene>
    <name evidence="1" type="ORF">GCM10010844_14490</name>
</gene>
<comment type="caution">
    <text evidence="1">The sequence shown here is derived from an EMBL/GenBank/DDBJ whole genome shotgun (WGS) entry which is preliminary data.</text>
</comment>
<dbReference type="InterPro" id="IPR027417">
    <property type="entry name" value="P-loop_NTPase"/>
</dbReference>
<accession>A0ABQ2FHT1</accession>
<dbReference type="InterPro" id="IPR036388">
    <property type="entry name" value="WH-like_DNA-bd_sf"/>
</dbReference>
<dbReference type="Proteomes" id="UP000604341">
    <property type="component" value="Unassembled WGS sequence"/>
</dbReference>
<protein>
    <submittedName>
        <fullName evidence="1">Uncharacterized protein</fullName>
    </submittedName>
</protein>
<dbReference type="Gene3D" id="1.10.10.10">
    <property type="entry name" value="Winged helix-like DNA-binding domain superfamily/Winged helix DNA-binding domain"/>
    <property type="match status" value="1"/>
</dbReference>